<dbReference type="AlphaFoldDB" id="A0A085WUU6"/>
<evidence type="ECO:0000256" key="1">
    <source>
        <dbReference type="SAM" id="Phobius"/>
    </source>
</evidence>
<gene>
    <name evidence="2" type="ORF">DB31_3589</name>
</gene>
<keyword evidence="1" id="KW-0812">Transmembrane</keyword>
<keyword evidence="3" id="KW-1185">Reference proteome</keyword>
<evidence type="ECO:0008006" key="4">
    <source>
        <dbReference type="Google" id="ProtNLM"/>
    </source>
</evidence>
<protein>
    <recommendedName>
        <fullName evidence="4">Alpha/beta hydrolase</fullName>
    </recommendedName>
</protein>
<dbReference type="EMBL" id="JMCB01000002">
    <property type="protein sequence ID" value="KFE71459.1"/>
    <property type="molecule type" value="Genomic_DNA"/>
</dbReference>
<dbReference type="PATRIC" id="fig|394096.3.peg.1237"/>
<keyword evidence="1" id="KW-1133">Transmembrane helix</keyword>
<comment type="caution">
    <text evidence="2">The sequence shown here is derived from an EMBL/GenBank/DDBJ whole genome shotgun (WGS) entry which is preliminary data.</text>
</comment>
<dbReference type="Gene3D" id="3.40.50.1820">
    <property type="entry name" value="alpha/beta hydrolase"/>
    <property type="match status" value="2"/>
</dbReference>
<name>A0A085WUU6_9BACT</name>
<organism evidence="2 3">
    <name type="scientific">Hyalangium minutum</name>
    <dbReference type="NCBI Taxonomy" id="394096"/>
    <lineage>
        <taxon>Bacteria</taxon>
        <taxon>Pseudomonadati</taxon>
        <taxon>Myxococcota</taxon>
        <taxon>Myxococcia</taxon>
        <taxon>Myxococcales</taxon>
        <taxon>Cystobacterineae</taxon>
        <taxon>Archangiaceae</taxon>
        <taxon>Hyalangium</taxon>
    </lineage>
</organism>
<dbReference type="SUPFAM" id="SSF53474">
    <property type="entry name" value="alpha/beta-Hydrolases"/>
    <property type="match status" value="1"/>
</dbReference>
<evidence type="ECO:0000313" key="2">
    <source>
        <dbReference type="EMBL" id="KFE71459.1"/>
    </source>
</evidence>
<keyword evidence="1" id="KW-0472">Membrane</keyword>
<feature type="transmembrane region" description="Helical" evidence="1">
    <location>
        <begin position="54"/>
        <end position="71"/>
    </location>
</feature>
<reference evidence="2 3" key="1">
    <citation type="submission" date="2014-04" db="EMBL/GenBank/DDBJ databases">
        <title>Genome assembly of Hyalangium minutum DSM 14724.</title>
        <authorList>
            <person name="Sharma G."/>
            <person name="Subramanian S."/>
        </authorList>
    </citation>
    <scope>NUCLEOTIDE SEQUENCE [LARGE SCALE GENOMIC DNA]</scope>
    <source>
        <strain evidence="2 3">DSM 14724</strain>
    </source>
</reference>
<dbReference type="InterPro" id="IPR029058">
    <property type="entry name" value="AB_hydrolase_fold"/>
</dbReference>
<evidence type="ECO:0000313" key="3">
    <source>
        <dbReference type="Proteomes" id="UP000028725"/>
    </source>
</evidence>
<sequence length="342" mass="36582">MGLFAGPLALLMIVAAIGFHASLSGWGYAVGVAFTAAGLLSMPWRRWRGLTRAGLGLLLLVASARLVFAGGNGMDTLRLPSGDHRLINRLVEERDGTLFAGHLLLLTGQLPRSDTRDFLPALDSAFHRLHTTEGSIATPAVATWLGLQSSEDFDTVVIPSEGAKPPETAVVALHGYTGNFAVYCWQLSRAARAISALTVCPSVGPLGDWWSPQGEETLKRTLSWLQGRGIRRVYLAGLSNGGVGASVLAGKLSRSGPELRGLVLISGASRIADTPRVPVLLVQGQHDSMFPVHRMRAFAQRAGALATTFEVNSGHFAFLDHADECERAIASWLRERERATGS</sequence>
<proteinExistence type="predicted"/>
<accession>A0A085WUU6</accession>
<dbReference type="Proteomes" id="UP000028725">
    <property type="component" value="Unassembled WGS sequence"/>
</dbReference>
<dbReference type="STRING" id="394096.DB31_3589"/>